<dbReference type="FunFam" id="3.40.640.10:FF:000024">
    <property type="entry name" value="Kynurenine--oxoglutarate transaminase 3"/>
    <property type="match status" value="1"/>
</dbReference>
<keyword evidence="5" id="KW-0663">Pyridoxal phosphate</keyword>
<sequence length="394" mass="42734">MKATNPVFTGLETTIFETMSRLAMTHKAVNLGQGFPDVDGPLDIRQAAADALISGPNQYPPMLGLPELRQAVAAANKRFYGLDIDWQSQVIVTSGATEALADCLVALVEPGDEVILIEPLYDCYLPMVKRAGGIPVRLRVTPPEWALDLDALERAFNDRTKAILINNPMNPTAKVFSDEELQAIADLCVRHDVFAICDEVYEHLLFDGARHRPLMTFDGMADRCVRIGSAGKTFSLTGWKVGYITGAQELIDPIAKAHQYVTFTTPPNLQKAVAFGLGKDESYYDGLSAELQAKRDLMASGLEKLGFGVLPCAATYFLTCDISGLGLGDNDIEVCRKMVEEAGVAVVPVSAFYGDEAPGNFIRFCFCKQDSVIEEAIARLSDWMAPVAAGAIGN</sequence>
<evidence type="ECO:0000259" key="6">
    <source>
        <dbReference type="Pfam" id="PF00155"/>
    </source>
</evidence>
<organism evidence="7 8">
    <name type="scientific">Roseibium aggregatum</name>
    <dbReference type="NCBI Taxonomy" id="187304"/>
    <lineage>
        <taxon>Bacteria</taxon>
        <taxon>Pseudomonadati</taxon>
        <taxon>Pseudomonadota</taxon>
        <taxon>Alphaproteobacteria</taxon>
        <taxon>Hyphomicrobiales</taxon>
        <taxon>Stappiaceae</taxon>
        <taxon>Roseibium</taxon>
    </lineage>
</organism>
<dbReference type="GO" id="GO:0016212">
    <property type="term" value="F:kynurenine-oxoglutarate transaminase activity"/>
    <property type="evidence" value="ECO:0007669"/>
    <property type="project" value="TreeGrafter"/>
</dbReference>
<dbReference type="SUPFAM" id="SSF53383">
    <property type="entry name" value="PLP-dependent transferases"/>
    <property type="match status" value="1"/>
</dbReference>
<dbReference type="GO" id="GO:0030170">
    <property type="term" value="F:pyridoxal phosphate binding"/>
    <property type="evidence" value="ECO:0007669"/>
    <property type="project" value="InterPro"/>
</dbReference>
<dbReference type="InterPro" id="IPR015422">
    <property type="entry name" value="PyrdxlP-dep_Trfase_small"/>
</dbReference>
<dbReference type="RefSeq" id="WP_190289829.1">
    <property type="nucleotide sequence ID" value="NZ_JABFCZ010000003.1"/>
</dbReference>
<comment type="caution">
    <text evidence="7">The sequence shown here is derived from an EMBL/GenBank/DDBJ whole genome shotgun (WGS) entry which is preliminary data.</text>
</comment>
<dbReference type="InterPro" id="IPR004839">
    <property type="entry name" value="Aminotransferase_I/II_large"/>
</dbReference>
<dbReference type="InterPro" id="IPR015424">
    <property type="entry name" value="PyrdxlP-dep_Trfase"/>
</dbReference>
<evidence type="ECO:0000256" key="4">
    <source>
        <dbReference type="ARBA" id="ARBA00022679"/>
    </source>
</evidence>
<dbReference type="Pfam" id="PF00155">
    <property type="entry name" value="Aminotran_1_2"/>
    <property type="match status" value="1"/>
</dbReference>
<dbReference type="PANTHER" id="PTHR43807:SF20">
    <property type="entry name" value="FI04487P"/>
    <property type="match status" value="1"/>
</dbReference>
<evidence type="ECO:0000256" key="2">
    <source>
        <dbReference type="ARBA" id="ARBA00007441"/>
    </source>
</evidence>
<dbReference type="NCBIfam" id="NF006488">
    <property type="entry name" value="PRK08912.1"/>
    <property type="match status" value="1"/>
</dbReference>
<dbReference type="PANTHER" id="PTHR43807">
    <property type="entry name" value="FI04487P"/>
    <property type="match status" value="1"/>
</dbReference>
<dbReference type="GO" id="GO:0005737">
    <property type="term" value="C:cytoplasm"/>
    <property type="evidence" value="ECO:0007669"/>
    <property type="project" value="TreeGrafter"/>
</dbReference>
<reference evidence="7" key="1">
    <citation type="submission" date="2020-05" db="EMBL/GenBank/DDBJ databases">
        <title>Identification of trans-AT polyketide cluster in two marine bacteria, producers of a novel glutaramide-containing polyketide sesbanimide D and analogs.</title>
        <authorList>
            <person name="Kacar D."/>
            <person name="Rodriguez P."/>
            <person name="Canedo L."/>
            <person name="Gonzalez E."/>
            <person name="Galan B."/>
            <person name="De La Calle F."/>
            <person name="Garcia J.L."/>
        </authorList>
    </citation>
    <scope>NUCLEOTIDE SEQUENCE</scope>
    <source>
        <strain evidence="7">PHM038</strain>
    </source>
</reference>
<comment type="cofactor">
    <cofactor evidence="1">
        <name>pyridoxal 5'-phosphate</name>
        <dbReference type="ChEBI" id="CHEBI:597326"/>
    </cofactor>
</comment>
<evidence type="ECO:0000256" key="1">
    <source>
        <dbReference type="ARBA" id="ARBA00001933"/>
    </source>
</evidence>
<evidence type="ECO:0000313" key="8">
    <source>
        <dbReference type="Proteomes" id="UP000598467"/>
    </source>
</evidence>
<protein>
    <submittedName>
        <fullName evidence="7">Aminotransferase</fullName>
    </submittedName>
</protein>
<dbReference type="AlphaFoldDB" id="A0A926S3B7"/>
<dbReference type="Proteomes" id="UP000598467">
    <property type="component" value="Unassembled WGS sequence"/>
</dbReference>
<accession>A0A926S3B7</accession>
<dbReference type="CDD" id="cd00609">
    <property type="entry name" value="AAT_like"/>
    <property type="match status" value="1"/>
</dbReference>
<name>A0A926S3B7_9HYPH</name>
<dbReference type="InterPro" id="IPR051326">
    <property type="entry name" value="Kynurenine-oxoglutarate_AT"/>
</dbReference>
<comment type="similarity">
    <text evidence="2">Belongs to the class-I pyridoxal-phosphate-dependent aminotransferase family.</text>
</comment>
<dbReference type="Gene3D" id="3.90.1150.10">
    <property type="entry name" value="Aspartate Aminotransferase, domain 1"/>
    <property type="match status" value="1"/>
</dbReference>
<evidence type="ECO:0000256" key="5">
    <source>
        <dbReference type="ARBA" id="ARBA00022898"/>
    </source>
</evidence>
<evidence type="ECO:0000313" key="7">
    <source>
        <dbReference type="EMBL" id="MBD1545153.1"/>
    </source>
</evidence>
<dbReference type="EMBL" id="JABFCZ010000003">
    <property type="protein sequence ID" value="MBD1545153.1"/>
    <property type="molecule type" value="Genomic_DNA"/>
</dbReference>
<keyword evidence="3 7" id="KW-0032">Aminotransferase</keyword>
<keyword evidence="4" id="KW-0808">Transferase</keyword>
<evidence type="ECO:0000256" key="3">
    <source>
        <dbReference type="ARBA" id="ARBA00022576"/>
    </source>
</evidence>
<proteinExistence type="inferred from homology"/>
<dbReference type="Gene3D" id="3.40.640.10">
    <property type="entry name" value="Type I PLP-dependent aspartate aminotransferase-like (Major domain)"/>
    <property type="match status" value="1"/>
</dbReference>
<feature type="domain" description="Aminotransferase class I/classII large" evidence="6">
    <location>
        <begin position="28"/>
        <end position="380"/>
    </location>
</feature>
<gene>
    <name evidence="7" type="ORF">HK439_02690</name>
</gene>
<dbReference type="InterPro" id="IPR015421">
    <property type="entry name" value="PyrdxlP-dep_Trfase_major"/>
</dbReference>